<dbReference type="EMBL" id="JAUSWA010000050">
    <property type="protein sequence ID" value="MDQ0497027.1"/>
    <property type="molecule type" value="Genomic_DNA"/>
</dbReference>
<dbReference type="InterPro" id="IPR025968">
    <property type="entry name" value="YwqJ_deaminase"/>
</dbReference>
<organism evidence="2 3">
    <name type="scientific">Paenibacillus brasilensis</name>
    <dbReference type="NCBI Taxonomy" id="128574"/>
    <lineage>
        <taxon>Bacteria</taxon>
        <taxon>Bacillati</taxon>
        <taxon>Bacillota</taxon>
        <taxon>Bacilli</taxon>
        <taxon>Bacillales</taxon>
        <taxon>Paenibacillaceae</taxon>
        <taxon>Paenibacillus</taxon>
    </lineage>
</organism>
<evidence type="ECO:0000313" key="3">
    <source>
        <dbReference type="Proteomes" id="UP001242811"/>
    </source>
</evidence>
<comment type="caution">
    <text evidence="2">The sequence shown here is derived from an EMBL/GenBank/DDBJ whole genome shotgun (WGS) entry which is preliminary data.</text>
</comment>
<dbReference type="Pfam" id="PF14431">
    <property type="entry name" value="YwqJ-deaminase"/>
    <property type="match status" value="1"/>
</dbReference>
<gene>
    <name evidence="2" type="ORF">QOZ95_005227</name>
</gene>
<proteinExistence type="predicted"/>
<evidence type="ECO:0000256" key="1">
    <source>
        <dbReference type="SAM" id="MobiDB-lite"/>
    </source>
</evidence>
<accession>A0ABU0L6V7</accession>
<feature type="region of interest" description="Disordered" evidence="1">
    <location>
        <begin position="238"/>
        <end position="281"/>
    </location>
</feature>
<dbReference type="Proteomes" id="UP001242811">
    <property type="component" value="Unassembled WGS sequence"/>
</dbReference>
<reference evidence="2 3" key="1">
    <citation type="submission" date="2023-07" db="EMBL/GenBank/DDBJ databases">
        <title>Genomic Encyclopedia of Type Strains, Phase IV (KMG-IV): sequencing the most valuable type-strain genomes for metagenomic binning, comparative biology and taxonomic classification.</title>
        <authorList>
            <person name="Goeker M."/>
        </authorList>
    </citation>
    <scope>NUCLEOTIDE SEQUENCE [LARGE SCALE GENOMIC DNA]</scope>
    <source>
        <strain evidence="2 3">DSM 14914</strain>
    </source>
</reference>
<evidence type="ECO:0000313" key="2">
    <source>
        <dbReference type="EMBL" id="MDQ0497027.1"/>
    </source>
</evidence>
<evidence type="ECO:0008006" key="4">
    <source>
        <dbReference type="Google" id="ProtNLM"/>
    </source>
</evidence>
<sequence>MAGLAMQGLISLHEHEKAKQAYYNKWILGKVYTSARHIAHSGSTLELVQNLLKESNAMVHAYQQVPEEVRKRWRANYDSRMAQQQPKQQVEKPKSWWDRYLGYTGSSLMIKSQIAMEQAHASEKAANSLVELYNGIEQANNVRYQNAGNSIGEFLDYWSFGIPKGLYQAYMERARNQGNSGSDAINFATFGITEAIRGAVTPEDPLSPDHLSNIISVAGFLEGVGSFLKPKTILNSPVKEPVHPGPKIINEKTEPPQPSNPKPNKNTGIEGTQKPTQAKANFTSEEISHLQKHVIDEAQMLKDSGLTNKQLGPAVAGAYDNTTGKFYTAINDVDGFVPKELHPIIEARIKDMPKDVYDSYSQFTHGAGSHAEVYAANKALLANPNASIDNLIIYVIKPGSATKPVTNVPFPTCPHCNYILKGFNIISDSNKK</sequence>
<keyword evidence="3" id="KW-1185">Reference proteome</keyword>
<protein>
    <recommendedName>
        <fullName evidence="4">YwqJ-like deaminase</fullName>
    </recommendedName>
</protein>
<feature type="compositionally biased region" description="Polar residues" evidence="1">
    <location>
        <begin position="267"/>
        <end position="281"/>
    </location>
</feature>
<name>A0ABU0L6V7_9BACL</name>